<organism evidence="2 3">
    <name type="scientific">Trypanosoma brucei gambiense (strain MHOM/CI/86/DAL972)</name>
    <dbReference type="NCBI Taxonomy" id="679716"/>
    <lineage>
        <taxon>Eukaryota</taxon>
        <taxon>Discoba</taxon>
        <taxon>Euglenozoa</taxon>
        <taxon>Kinetoplastea</taxon>
        <taxon>Metakinetoplastina</taxon>
        <taxon>Trypanosomatida</taxon>
        <taxon>Trypanosomatidae</taxon>
        <taxon>Trypanosoma</taxon>
    </lineage>
</organism>
<dbReference type="VEuPathDB" id="TriTrypDB:Tbg972.11.5070"/>
<protein>
    <submittedName>
        <fullName evidence="2">Uncharacterized protein</fullName>
    </submittedName>
</protein>
<dbReference type="GeneID" id="23867505"/>
<reference evidence="3" key="1">
    <citation type="journal article" date="2010" name="PLoS Negl. Trop. Dis.">
        <title>The genome sequence of Trypanosoma brucei gambiense, causative agent of chronic human african trypanosomiasis.</title>
        <authorList>
            <person name="Jackson A.P."/>
            <person name="Sanders M."/>
            <person name="Berry A."/>
            <person name="McQuillan J."/>
            <person name="Aslett M.A."/>
            <person name="Quail M.A."/>
            <person name="Chukualim B."/>
            <person name="Capewell P."/>
            <person name="MacLeod A."/>
            <person name="Melville S.E."/>
            <person name="Gibson W."/>
            <person name="Barry J.D."/>
            <person name="Berriman M."/>
            <person name="Hertz-Fowler C."/>
        </authorList>
    </citation>
    <scope>NUCLEOTIDE SEQUENCE [LARGE SCALE GENOMIC DNA]</scope>
    <source>
        <strain evidence="3">MHOM/CI/86/DAL972</strain>
    </source>
</reference>
<evidence type="ECO:0000313" key="2">
    <source>
        <dbReference type="EMBL" id="CBH17389.1"/>
    </source>
</evidence>
<proteinExistence type="predicted"/>
<dbReference type="KEGG" id="tbg:TbgDal_XI5070"/>
<accession>D0A6T8</accession>
<feature type="region of interest" description="Disordered" evidence="1">
    <location>
        <begin position="1"/>
        <end position="61"/>
    </location>
</feature>
<evidence type="ECO:0000313" key="3">
    <source>
        <dbReference type="Proteomes" id="UP000002316"/>
    </source>
</evidence>
<evidence type="ECO:0000256" key="1">
    <source>
        <dbReference type="SAM" id="MobiDB-lite"/>
    </source>
</evidence>
<gene>
    <name evidence="2" type="ORF">TbgDal_XI5070</name>
</gene>
<feature type="compositionally biased region" description="Low complexity" evidence="1">
    <location>
        <begin position="14"/>
        <end position="32"/>
    </location>
</feature>
<feature type="compositionally biased region" description="Basic residues" evidence="1">
    <location>
        <begin position="52"/>
        <end position="61"/>
    </location>
</feature>
<sequence>MCHSERMHIHAGVTAPLTPSSPSATTATSCTSNEFARTHSRIKRTERQKQRIDKKRTHAHCRTLRSNKSDPCTCLAAGRSRPPFPSIGRLRVRTKHIHGCLGHHTLHHCHQALTY</sequence>
<name>D0A6T8_TRYB9</name>
<dbReference type="EMBL" id="FN554974">
    <property type="protein sequence ID" value="CBH17389.1"/>
    <property type="molecule type" value="Genomic_DNA"/>
</dbReference>
<dbReference type="Proteomes" id="UP000002316">
    <property type="component" value="Chromosome 11"/>
</dbReference>
<dbReference type="PROSITE" id="PS51257">
    <property type="entry name" value="PROKAR_LIPOPROTEIN"/>
    <property type="match status" value="1"/>
</dbReference>
<dbReference type="AlphaFoldDB" id="D0A6T8"/>
<dbReference type="RefSeq" id="XP_011779653.1">
    <property type="nucleotide sequence ID" value="XM_011781351.1"/>
</dbReference>